<reference evidence="3" key="1">
    <citation type="submission" date="2025-08" db="UniProtKB">
        <authorList>
            <consortium name="RefSeq"/>
        </authorList>
    </citation>
    <scope>IDENTIFICATION</scope>
    <source>
        <tissue evidence="3">Gonads</tissue>
    </source>
</reference>
<dbReference type="SUPFAM" id="SSF52047">
    <property type="entry name" value="RNI-like"/>
    <property type="match status" value="1"/>
</dbReference>
<dbReference type="GeneID" id="115889463"/>
<protein>
    <submittedName>
        <fullName evidence="3">F-box/LRR-repeat protein 7-like</fullName>
    </submittedName>
</protein>
<dbReference type="InterPro" id="IPR032675">
    <property type="entry name" value="LRR_dom_sf"/>
</dbReference>
<organism evidence="2 3">
    <name type="scientific">Sitophilus oryzae</name>
    <name type="common">Rice weevil</name>
    <name type="synonym">Curculio oryzae</name>
    <dbReference type="NCBI Taxonomy" id="7048"/>
    <lineage>
        <taxon>Eukaryota</taxon>
        <taxon>Metazoa</taxon>
        <taxon>Ecdysozoa</taxon>
        <taxon>Arthropoda</taxon>
        <taxon>Hexapoda</taxon>
        <taxon>Insecta</taxon>
        <taxon>Pterygota</taxon>
        <taxon>Neoptera</taxon>
        <taxon>Endopterygota</taxon>
        <taxon>Coleoptera</taxon>
        <taxon>Polyphaga</taxon>
        <taxon>Cucujiformia</taxon>
        <taxon>Curculionidae</taxon>
        <taxon>Dryophthorinae</taxon>
        <taxon>Sitophilus</taxon>
    </lineage>
</organism>
<gene>
    <name evidence="3" type="primary">LOC115889463</name>
</gene>
<accession>A0A6J2YPU6</accession>
<dbReference type="Gene3D" id="3.80.10.10">
    <property type="entry name" value="Ribonuclease Inhibitor"/>
    <property type="match status" value="1"/>
</dbReference>
<dbReference type="Gene3D" id="1.20.1280.50">
    <property type="match status" value="1"/>
</dbReference>
<evidence type="ECO:0000259" key="1">
    <source>
        <dbReference type="Pfam" id="PF12937"/>
    </source>
</evidence>
<dbReference type="KEGG" id="soy:115889463"/>
<dbReference type="InterPro" id="IPR036047">
    <property type="entry name" value="F-box-like_dom_sf"/>
</dbReference>
<proteinExistence type="predicted"/>
<dbReference type="PANTHER" id="PTHR15739">
    <property type="entry name" value="ZINC FINGER PROTEIN"/>
    <property type="match status" value="1"/>
</dbReference>
<dbReference type="AlphaFoldDB" id="A0A6J2YPU6"/>
<dbReference type="InterPro" id="IPR052283">
    <property type="entry name" value="GenomicStab_NeuMorph_Reg"/>
</dbReference>
<evidence type="ECO:0000313" key="3">
    <source>
        <dbReference type="RefSeq" id="XP_030765309.1"/>
    </source>
</evidence>
<keyword evidence="2" id="KW-1185">Reference proteome</keyword>
<dbReference type="OrthoDB" id="10257471at2759"/>
<dbReference type="RefSeq" id="XP_030765309.1">
    <property type="nucleotide sequence ID" value="XM_030909449.1"/>
</dbReference>
<feature type="domain" description="F-box" evidence="1">
    <location>
        <begin position="34"/>
        <end position="68"/>
    </location>
</feature>
<dbReference type="InParanoid" id="A0A6J2YPU6"/>
<dbReference type="SUPFAM" id="SSF81383">
    <property type="entry name" value="F-box domain"/>
    <property type="match status" value="1"/>
</dbReference>
<dbReference type="InterPro" id="IPR001810">
    <property type="entry name" value="F-box_dom"/>
</dbReference>
<dbReference type="Pfam" id="PF12937">
    <property type="entry name" value="F-box-like"/>
    <property type="match status" value="1"/>
</dbReference>
<dbReference type="Proteomes" id="UP000504635">
    <property type="component" value="Unplaced"/>
</dbReference>
<evidence type="ECO:0000313" key="2">
    <source>
        <dbReference type="Proteomes" id="UP000504635"/>
    </source>
</evidence>
<name>A0A6J2YPU6_SITOR</name>
<dbReference type="PANTHER" id="PTHR15739:SF5">
    <property type="entry name" value="LD23158P"/>
    <property type="match status" value="1"/>
</dbReference>
<sequence>MTTVNNKKAVRRKKMVEKEDSEIVEWISHNTLPLVFKWLDSPDVLRCCAVCKLWRDLALDPILWRSVILTGYRLNIPSMANFLCQRRTCSLKIIDCEFLLFDDLLLALETMTELRKFAIAPVNVTFMEKIPEYNPHLTSLNANFICGFPGRHIKLDFLNLLPNITELKIHCDREMHNLCDSLNLSKKLQCLSLTGVTNLNSLNLENCKIGLNGTLKYLSLGECANLPKSFADNFIKSLTTLETLRLEDCRECYLFDILKNISTLKNLNRLELVKVRIECDFDQGLKLCNQIKILTLVPYPHRYYIALYNTRIFSCVTSLKHSLNSFTWGFLPTYLTYVENVLEQPNSVHLLEDIKQPNKPTFDTLDRLQHLIASQMPNTKVIVGKLAYKTVPF</sequence>